<dbReference type="AlphaFoldDB" id="A0AAN6VV89"/>
<feature type="compositionally biased region" description="Low complexity" evidence="1">
    <location>
        <begin position="18"/>
        <end position="27"/>
    </location>
</feature>
<name>A0AAN6VV89_9PEZI</name>
<dbReference type="Proteomes" id="UP001302745">
    <property type="component" value="Unassembled WGS sequence"/>
</dbReference>
<gene>
    <name evidence="2" type="ORF">C8A00DRAFT_39680</name>
</gene>
<accession>A0AAN6VV89</accession>
<comment type="caution">
    <text evidence="2">The sequence shown here is derived from an EMBL/GenBank/DDBJ whole genome shotgun (WGS) entry which is preliminary data.</text>
</comment>
<proteinExistence type="predicted"/>
<reference evidence="2" key="1">
    <citation type="journal article" date="2023" name="Mol. Phylogenet. Evol.">
        <title>Genome-scale phylogeny and comparative genomics of the fungal order Sordariales.</title>
        <authorList>
            <person name="Hensen N."/>
            <person name="Bonometti L."/>
            <person name="Westerberg I."/>
            <person name="Brannstrom I.O."/>
            <person name="Guillou S."/>
            <person name="Cros-Aarteil S."/>
            <person name="Calhoun S."/>
            <person name="Haridas S."/>
            <person name="Kuo A."/>
            <person name="Mondo S."/>
            <person name="Pangilinan J."/>
            <person name="Riley R."/>
            <person name="LaButti K."/>
            <person name="Andreopoulos B."/>
            <person name="Lipzen A."/>
            <person name="Chen C."/>
            <person name="Yan M."/>
            <person name="Daum C."/>
            <person name="Ng V."/>
            <person name="Clum A."/>
            <person name="Steindorff A."/>
            <person name="Ohm R.A."/>
            <person name="Martin F."/>
            <person name="Silar P."/>
            <person name="Natvig D.O."/>
            <person name="Lalanne C."/>
            <person name="Gautier V."/>
            <person name="Ament-Velasquez S.L."/>
            <person name="Kruys A."/>
            <person name="Hutchinson M.I."/>
            <person name="Powell A.J."/>
            <person name="Barry K."/>
            <person name="Miller A.N."/>
            <person name="Grigoriev I.V."/>
            <person name="Debuchy R."/>
            <person name="Gladieux P."/>
            <person name="Hiltunen Thoren M."/>
            <person name="Johannesson H."/>
        </authorList>
    </citation>
    <scope>NUCLEOTIDE SEQUENCE</scope>
    <source>
        <strain evidence="2">CBS 538.74</strain>
    </source>
</reference>
<evidence type="ECO:0000313" key="3">
    <source>
        <dbReference type="Proteomes" id="UP001302745"/>
    </source>
</evidence>
<organism evidence="2 3">
    <name type="scientific">Chaetomidium leptoderma</name>
    <dbReference type="NCBI Taxonomy" id="669021"/>
    <lineage>
        <taxon>Eukaryota</taxon>
        <taxon>Fungi</taxon>
        <taxon>Dikarya</taxon>
        <taxon>Ascomycota</taxon>
        <taxon>Pezizomycotina</taxon>
        <taxon>Sordariomycetes</taxon>
        <taxon>Sordariomycetidae</taxon>
        <taxon>Sordariales</taxon>
        <taxon>Chaetomiaceae</taxon>
        <taxon>Chaetomidium</taxon>
    </lineage>
</organism>
<feature type="region of interest" description="Disordered" evidence="1">
    <location>
        <begin position="15"/>
        <end position="34"/>
    </location>
</feature>
<dbReference type="EMBL" id="MU856843">
    <property type="protein sequence ID" value="KAK4157969.1"/>
    <property type="molecule type" value="Genomic_DNA"/>
</dbReference>
<sequence>MYEYEHIMTFDEPMAMGSSTSTSNNTTVRKKKSIKSDNALDLRGPMEVDGSVKSMESVTFSGDFAVRDRIEAYGNLEVHGNLNCGGKVKSMGNVKVVGGVVCMDKVKIFGKLKIKGTLEVHGDLEVWGALTINGYLKCRTLTAYASLTTVGDQSWYEVEEGETVHGAKLIQRNYVG</sequence>
<keyword evidence="3" id="KW-1185">Reference proteome</keyword>
<dbReference type="Gene3D" id="2.160.10.10">
    <property type="entry name" value="Hexapeptide repeat proteins"/>
    <property type="match status" value="1"/>
</dbReference>
<dbReference type="InterPro" id="IPR007607">
    <property type="entry name" value="BacA/B"/>
</dbReference>
<evidence type="ECO:0000313" key="2">
    <source>
        <dbReference type="EMBL" id="KAK4157969.1"/>
    </source>
</evidence>
<evidence type="ECO:0000256" key="1">
    <source>
        <dbReference type="SAM" id="MobiDB-lite"/>
    </source>
</evidence>
<protein>
    <recommendedName>
        <fullName evidence="4">Polymer-forming cytoskeletal protein</fullName>
    </recommendedName>
</protein>
<dbReference type="Pfam" id="PF04519">
    <property type="entry name" value="Bactofilin"/>
    <property type="match status" value="1"/>
</dbReference>
<reference evidence="2" key="2">
    <citation type="submission" date="2023-05" db="EMBL/GenBank/DDBJ databases">
        <authorList>
            <consortium name="Lawrence Berkeley National Laboratory"/>
            <person name="Steindorff A."/>
            <person name="Hensen N."/>
            <person name="Bonometti L."/>
            <person name="Westerberg I."/>
            <person name="Brannstrom I.O."/>
            <person name="Guillou S."/>
            <person name="Cros-Aarteil S."/>
            <person name="Calhoun S."/>
            <person name="Haridas S."/>
            <person name="Kuo A."/>
            <person name="Mondo S."/>
            <person name="Pangilinan J."/>
            <person name="Riley R."/>
            <person name="Labutti K."/>
            <person name="Andreopoulos B."/>
            <person name="Lipzen A."/>
            <person name="Chen C."/>
            <person name="Yanf M."/>
            <person name="Daum C."/>
            <person name="Ng V."/>
            <person name="Clum A."/>
            <person name="Ohm R."/>
            <person name="Martin F."/>
            <person name="Silar P."/>
            <person name="Natvig D."/>
            <person name="Lalanne C."/>
            <person name="Gautier V."/>
            <person name="Ament-Velasquez S.L."/>
            <person name="Kruys A."/>
            <person name="Hutchinson M.I."/>
            <person name="Powell A.J."/>
            <person name="Barry K."/>
            <person name="Miller A.N."/>
            <person name="Grigoriev I.V."/>
            <person name="Debuchy R."/>
            <person name="Gladieux P."/>
            <person name="Thoren M.H."/>
            <person name="Johannesson H."/>
        </authorList>
    </citation>
    <scope>NUCLEOTIDE SEQUENCE</scope>
    <source>
        <strain evidence="2">CBS 538.74</strain>
    </source>
</reference>
<evidence type="ECO:0008006" key="4">
    <source>
        <dbReference type="Google" id="ProtNLM"/>
    </source>
</evidence>